<keyword evidence="9" id="KW-1185">Reference proteome</keyword>
<dbReference type="GO" id="GO:0003677">
    <property type="term" value="F:DNA binding"/>
    <property type="evidence" value="ECO:0007669"/>
    <property type="project" value="InterPro"/>
</dbReference>
<dbReference type="InterPro" id="IPR032423">
    <property type="entry name" value="AAA_assoc_2"/>
</dbReference>
<organism evidence="8 9">
    <name type="scientific">Fictibacillus aquaticus</name>
    <dbReference type="NCBI Taxonomy" id="2021314"/>
    <lineage>
        <taxon>Bacteria</taxon>
        <taxon>Bacillati</taxon>
        <taxon>Bacillota</taxon>
        <taxon>Bacilli</taxon>
        <taxon>Bacillales</taxon>
        <taxon>Fictibacillaceae</taxon>
        <taxon>Fictibacillus</taxon>
    </lineage>
</organism>
<dbReference type="Proteomes" id="UP000215059">
    <property type="component" value="Unassembled WGS sequence"/>
</dbReference>
<dbReference type="SMART" id="SM00382">
    <property type="entry name" value="AAA"/>
    <property type="match status" value="1"/>
</dbReference>
<dbReference type="CDD" id="cd00009">
    <property type="entry name" value="AAA"/>
    <property type="match status" value="1"/>
</dbReference>
<evidence type="ECO:0000259" key="7">
    <source>
        <dbReference type="SMART" id="SM00382"/>
    </source>
</evidence>
<dbReference type="PANTHER" id="PTHR13779">
    <property type="entry name" value="WERNER HELICASE-INTERACTING PROTEIN 1 FAMILY MEMBER"/>
    <property type="match status" value="1"/>
</dbReference>
<comment type="similarity">
    <text evidence="2">Belongs to the AAA ATPase family. RarA/MGS1/WRNIP1 subfamily.</text>
</comment>
<gene>
    <name evidence="8" type="ORF">CGZ90_09085</name>
</gene>
<dbReference type="Pfam" id="PF12002">
    <property type="entry name" value="MgsA_C"/>
    <property type="match status" value="1"/>
</dbReference>
<dbReference type="InterPro" id="IPR008921">
    <property type="entry name" value="DNA_pol3_clamp-load_cplx_C"/>
</dbReference>
<dbReference type="SUPFAM" id="SSF52540">
    <property type="entry name" value="P-loop containing nucleoside triphosphate hydrolases"/>
    <property type="match status" value="1"/>
</dbReference>
<reference evidence="8 9" key="1">
    <citation type="submission" date="2017-07" db="EMBL/GenBank/DDBJ databases">
        <title>Fictibacillus sp. nov. GDSW-R2A3 Genome sequencing and assembly.</title>
        <authorList>
            <person name="Mayilraj S."/>
        </authorList>
    </citation>
    <scope>NUCLEOTIDE SEQUENCE [LARGE SCALE GENOMIC DNA]</scope>
    <source>
        <strain evidence="8 9">GDSW-R2A3</strain>
    </source>
</reference>
<dbReference type="InterPro" id="IPR003593">
    <property type="entry name" value="AAA+_ATPase"/>
</dbReference>
<dbReference type="Gene3D" id="1.20.272.10">
    <property type="match status" value="1"/>
</dbReference>
<dbReference type="NCBIfam" id="NF009881">
    <property type="entry name" value="PRK13341.1-2"/>
    <property type="match status" value="1"/>
</dbReference>
<accession>A0A235F9I3</accession>
<dbReference type="InterPro" id="IPR051314">
    <property type="entry name" value="AAA_ATPase_RarA/MGS1/WRNIP1"/>
</dbReference>
<dbReference type="GO" id="GO:0005524">
    <property type="term" value="F:ATP binding"/>
    <property type="evidence" value="ECO:0007669"/>
    <property type="project" value="UniProtKB-KW"/>
</dbReference>
<dbReference type="InterPro" id="IPR003959">
    <property type="entry name" value="ATPase_AAA_core"/>
</dbReference>
<dbReference type="Gene3D" id="1.10.8.60">
    <property type="match status" value="1"/>
</dbReference>
<dbReference type="RefSeq" id="WP_094252064.1">
    <property type="nucleotide sequence ID" value="NZ_JBHLXL010000001.1"/>
</dbReference>
<comment type="function">
    <text evidence="1">DNA-dependent ATPase that plays important roles in cellular responses to stalled DNA replication processes.</text>
</comment>
<dbReference type="CDD" id="cd18139">
    <property type="entry name" value="HLD_clamp_RarA"/>
    <property type="match status" value="1"/>
</dbReference>
<dbReference type="GO" id="GO:0017116">
    <property type="term" value="F:single-stranded DNA helicase activity"/>
    <property type="evidence" value="ECO:0007669"/>
    <property type="project" value="TreeGrafter"/>
</dbReference>
<protein>
    <recommendedName>
        <fullName evidence="3">Replication-associated recombination protein A</fullName>
    </recommendedName>
</protein>
<evidence type="ECO:0000256" key="4">
    <source>
        <dbReference type="ARBA" id="ARBA00022705"/>
    </source>
</evidence>
<evidence type="ECO:0000256" key="1">
    <source>
        <dbReference type="ARBA" id="ARBA00002393"/>
    </source>
</evidence>
<dbReference type="SUPFAM" id="SSF48019">
    <property type="entry name" value="post-AAA+ oligomerization domain-like"/>
    <property type="match status" value="1"/>
</dbReference>
<keyword evidence="4" id="KW-0235">DNA replication</keyword>
<dbReference type="PANTHER" id="PTHR13779:SF7">
    <property type="entry name" value="ATPASE WRNIP1"/>
    <property type="match status" value="1"/>
</dbReference>
<sequence length="444" mass="49321">MDLFDYQTRSGGNTGQPLASRLRPQTLDEFFGQKHIVGEGKLLRRAIEADQLTPIIFFGPPGTGKTTLARVIANTTSAHFEQLNAVTSGVADIKRLTSEAKDRLKFDEEKTVLFIDEIHRFNKSQQDALLPFVEDGTVILIGATTESPMFEINPALLSRSRLFRFEPLTDEDIKDVINRSLSDKEKGFGKHTVSIDGEAMEHIVNVANGDARTALNAVELAVLTTKPDADGSIKITLQTAEESIQKRVLQYDKKGDNHYDTISAFIKSIRGSDPDATLYWLAKMIYAGEDPRFIARRLMVHAAEDIGLADPNALLVAQAASYAADFIGMPEARIPLAEAALYLATAPKSNAVISGIDAALRTVEKEKTGEVPLHLRDAHYKGASSLGHGEGYKYPHDYPDGYAVQQYLPDSLKNKTFYRPSDRGYEKNVQKRLEYFNDRKKKEK</sequence>
<evidence type="ECO:0000313" key="9">
    <source>
        <dbReference type="Proteomes" id="UP000215059"/>
    </source>
</evidence>
<proteinExistence type="inferred from homology"/>
<dbReference type="AlphaFoldDB" id="A0A235F9I3"/>
<dbReference type="GO" id="GO:0008047">
    <property type="term" value="F:enzyme activator activity"/>
    <property type="evidence" value="ECO:0007669"/>
    <property type="project" value="TreeGrafter"/>
</dbReference>
<dbReference type="GO" id="GO:0006261">
    <property type="term" value="P:DNA-templated DNA replication"/>
    <property type="evidence" value="ECO:0007669"/>
    <property type="project" value="TreeGrafter"/>
</dbReference>
<dbReference type="GO" id="GO:0016887">
    <property type="term" value="F:ATP hydrolysis activity"/>
    <property type="evidence" value="ECO:0007669"/>
    <property type="project" value="InterPro"/>
</dbReference>
<dbReference type="Gene3D" id="1.10.3710.10">
    <property type="entry name" value="DNA polymerase III clamp loader subunits, C-terminal domain"/>
    <property type="match status" value="1"/>
</dbReference>
<evidence type="ECO:0000256" key="3">
    <source>
        <dbReference type="ARBA" id="ARBA00020776"/>
    </source>
</evidence>
<dbReference type="InterPro" id="IPR021886">
    <property type="entry name" value="MgsA_C"/>
</dbReference>
<dbReference type="GO" id="GO:0000731">
    <property type="term" value="P:DNA synthesis involved in DNA repair"/>
    <property type="evidence" value="ECO:0007669"/>
    <property type="project" value="TreeGrafter"/>
</dbReference>
<dbReference type="FunFam" id="3.40.50.300:FF:000137">
    <property type="entry name" value="Replication-associated recombination protein A"/>
    <property type="match status" value="1"/>
</dbReference>
<dbReference type="InterPro" id="IPR027417">
    <property type="entry name" value="P-loop_NTPase"/>
</dbReference>
<dbReference type="OrthoDB" id="9778364at2"/>
<dbReference type="Pfam" id="PF00004">
    <property type="entry name" value="AAA"/>
    <property type="match status" value="1"/>
</dbReference>
<dbReference type="FunFam" id="1.10.8.60:FF:000029">
    <property type="entry name" value="Replication-associated recombination protein A"/>
    <property type="match status" value="1"/>
</dbReference>
<evidence type="ECO:0000256" key="6">
    <source>
        <dbReference type="ARBA" id="ARBA00022840"/>
    </source>
</evidence>
<dbReference type="FunFam" id="1.20.272.10:FF:000001">
    <property type="entry name" value="Putative AAA family ATPase"/>
    <property type="match status" value="1"/>
</dbReference>
<comment type="caution">
    <text evidence="8">The sequence shown here is derived from an EMBL/GenBank/DDBJ whole genome shotgun (WGS) entry which is preliminary data.</text>
</comment>
<feature type="domain" description="AAA+ ATPase" evidence="7">
    <location>
        <begin position="51"/>
        <end position="172"/>
    </location>
</feature>
<dbReference type="Pfam" id="PF16193">
    <property type="entry name" value="AAA_assoc_2"/>
    <property type="match status" value="1"/>
</dbReference>
<evidence type="ECO:0000256" key="2">
    <source>
        <dbReference type="ARBA" id="ARBA00008959"/>
    </source>
</evidence>
<dbReference type="Gene3D" id="3.40.50.300">
    <property type="entry name" value="P-loop containing nucleotide triphosphate hydrolases"/>
    <property type="match status" value="1"/>
</dbReference>
<dbReference type="EMBL" id="NOII01000002">
    <property type="protein sequence ID" value="OYD58031.1"/>
    <property type="molecule type" value="Genomic_DNA"/>
</dbReference>
<keyword evidence="6" id="KW-0067">ATP-binding</keyword>
<dbReference type="FunFam" id="1.10.3710.10:FF:000003">
    <property type="entry name" value="ATPase, AAA family protein"/>
    <property type="match status" value="1"/>
</dbReference>
<evidence type="ECO:0000313" key="8">
    <source>
        <dbReference type="EMBL" id="OYD58031.1"/>
    </source>
</evidence>
<keyword evidence="5" id="KW-0547">Nucleotide-binding</keyword>
<evidence type="ECO:0000256" key="5">
    <source>
        <dbReference type="ARBA" id="ARBA00022741"/>
    </source>
</evidence>
<name>A0A235F9I3_9BACL</name>